<keyword evidence="6 11" id="KW-0547">Nucleotide-binding</keyword>
<evidence type="ECO:0000256" key="6">
    <source>
        <dbReference type="ARBA" id="ARBA00022741"/>
    </source>
</evidence>
<accession>A0A5Q2QBS2</accession>
<evidence type="ECO:0000313" key="15">
    <source>
        <dbReference type="Proteomes" id="UP000388235"/>
    </source>
</evidence>
<dbReference type="GO" id="GO:0005737">
    <property type="term" value="C:cytoplasm"/>
    <property type="evidence" value="ECO:0007669"/>
    <property type="project" value="UniProtKB-SubCell"/>
</dbReference>
<dbReference type="Gene3D" id="3.40.50.800">
    <property type="entry name" value="Anticodon-binding domain"/>
    <property type="match status" value="1"/>
</dbReference>
<feature type="binding site" evidence="12">
    <location>
        <begin position="83"/>
        <end position="85"/>
    </location>
    <ligand>
        <name>L-histidine</name>
        <dbReference type="ChEBI" id="CHEBI:57595"/>
    </ligand>
</feature>
<dbReference type="RefSeq" id="WP_153713226.1">
    <property type="nucleotide sequence ID" value="NZ_CP045871.1"/>
</dbReference>
<keyword evidence="8 11" id="KW-0648">Protein biosynthesis</keyword>
<keyword evidence="9 11" id="KW-0030">Aminoacyl-tRNA synthetase</keyword>
<dbReference type="GO" id="GO:0006427">
    <property type="term" value="P:histidyl-tRNA aminoacylation"/>
    <property type="evidence" value="ECO:0007669"/>
    <property type="project" value="UniProtKB-UniRule"/>
</dbReference>
<dbReference type="EMBL" id="CP045871">
    <property type="protein sequence ID" value="QGG79722.1"/>
    <property type="molecule type" value="Genomic_DNA"/>
</dbReference>
<evidence type="ECO:0000256" key="12">
    <source>
        <dbReference type="PIRSR" id="PIRSR001549-1"/>
    </source>
</evidence>
<evidence type="ECO:0000256" key="10">
    <source>
        <dbReference type="ARBA" id="ARBA00047639"/>
    </source>
</evidence>
<dbReference type="CDD" id="cd00773">
    <property type="entry name" value="HisRS-like_core"/>
    <property type="match status" value="1"/>
</dbReference>
<evidence type="ECO:0000256" key="11">
    <source>
        <dbReference type="HAMAP-Rule" id="MF_00127"/>
    </source>
</evidence>
<evidence type="ECO:0000259" key="13">
    <source>
        <dbReference type="PROSITE" id="PS50862"/>
    </source>
</evidence>
<sequence length="425" mass="47188">MSKLIQAVRGMYDSHGMDARLWGRLDQAYGRVMRRYAYDAVRTPIVESVGLFARAIGEVTDVVEKEMYVFEDRGGEKLALRPEGTAGVVRAGIENGLLYNQIQKFWYAGPMYRYERPQKGRNRQFHQMGAEVFGLQGPDIDIELIEMTAELWRELGILDGVTLEINTLGQSDERRAYRDQLVEFLRANFDALDADSQNRVDSNPLRVLDSKSPDTQALLAAAPTLMDFLGDQSRAHFDALKAGLDDAGIAYRVNPRLVRGLDYYNLTVFEWTTQHLGAQGTICGGGRYDGLVEQLGGKPTPGVGFALGVERVLLLIEALDQVPGDLQRDADVFMMATSDAGETRIRQLARELRAVSEQRISVLHGGGSFKSRMKKADRSGARVLVLLGDDEQANNQLSLKPLRGQGEQITIAQHGWLDALAALDK</sequence>
<dbReference type="OrthoDB" id="9800814at2"/>
<comment type="similarity">
    <text evidence="2 11">Belongs to the class-II aminoacyl-tRNA synthetase family.</text>
</comment>
<keyword evidence="4 11" id="KW-0963">Cytoplasm</keyword>
<evidence type="ECO:0000256" key="8">
    <source>
        <dbReference type="ARBA" id="ARBA00022917"/>
    </source>
</evidence>
<dbReference type="Pfam" id="PF13393">
    <property type="entry name" value="tRNA-synt_His"/>
    <property type="match status" value="1"/>
</dbReference>
<dbReference type="InterPro" id="IPR006195">
    <property type="entry name" value="aa-tRNA-synth_II"/>
</dbReference>
<dbReference type="InterPro" id="IPR004154">
    <property type="entry name" value="Anticodon-bd"/>
</dbReference>
<evidence type="ECO:0000256" key="1">
    <source>
        <dbReference type="ARBA" id="ARBA00004496"/>
    </source>
</evidence>
<feature type="binding site" evidence="12">
    <location>
        <begin position="263"/>
        <end position="264"/>
    </location>
    <ligand>
        <name>L-histidine</name>
        <dbReference type="ChEBI" id="CHEBI:57595"/>
    </ligand>
</feature>
<dbReference type="Gene3D" id="3.30.930.10">
    <property type="entry name" value="Bira Bifunctional Protein, Domain 2"/>
    <property type="match status" value="1"/>
</dbReference>
<feature type="binding site" evidence="12">
    <location>
        <position position="131"/>
    </location>
    <ligand>
        <name>L-histidine</name>
        <dbReference type="ChEBI" id="CHEBI:57595"/>
    </ligand>
</feature>
<dbReference type="GO" id="GO:0004821">
    <property type="term" value="F:histidine-tRNA ligase activity"/>
    <property type="evidence" value="ECO:0007669"/>
    <property type="project" value="UniProtKB-UniRule"/>
</dbReference>
<keyword evidence="5 11" id="KW-0436">Ligase</keyword>
<dbReference type="InterPro" id="IPR045864">
    <property type="entry name" value="aa-tRNA-synth_II/BPL/LPL"/>
</dbReference>
<dbReference type="KEGG" id="llp:GH975_03715"/>
<organism evidence="14 15">
    <name type="scientific">Litorivicinus lipolyticus</name>
    <dbReference type="NCBI Taxonomy" id="418701"/>
    <lineage>
        <taxon>Bacteria</taxon>
        <taxon>Pseudomonadati</taxon>
        <taxon>Pseudomonadota</taxon>
        <taxon>Gammaproteobacteria</taxon>
        <taxon>Oceanospirillales</taxon>
        <taxon>Litorivicinaceae</taxon>
        <taxon>Litorivicinus</taxon>
    </lineage>
</organism>
<proteinExistence type="inferred from homology"/>
<evidence type="ECO:0000256" key="5">
    <source>
        <dbReference type="ARBA" id="ARBA00022598"/>
    </source>
</evidence>
<comment type="catalytic activity">
    <reaction evidence="10 11">
        <text>tRNA(His) + L-histidine + ATP = L-histidyl-tRNA(His) + AMP + diphosphate + H(+)</text>
        <dbReference type="Rhea" id="RHEA:17313"/>
        <dbReference type="Rhea" id="RHEA-COMP:9665"/>
        <dbReference type="Rhea" id="RHEA-COMP:9689"/>
        <dbReference type="ChEBI" id="CHEBI:15378"/>
        <dbReference type="ChEBI" id="CHEBI:30616"/>
        <dbReference type="ChEBI" id="CHEBI:33019"/>
        <dbReference type="ChEBI" id="CHEBI:57595"/>
        <dbReference type="ChEBI" id="CHEBI:78442"/>
        <dbReference type="ChEBI" id="CHEBI:78527"/>
        <dbReference type="ChEBI" id="CHEBI:456215"/>
        <dbReference type="EC" id="6.1.1.21"/>
    </reaction>
</comment>
<dbReference type="Pfam" id="PF03129">
    <property type="entry name" value="HGTP_anticodon"/>
    <property type="match status" value="1"/>
</dbReference>
<evidence type="ECO:0000256" key="3">
    <source>
        <dbReference type="ARBA" id="ARBA00011738"/>
    </source>
</evidence>
<reference evidence="14 15" key="1">
    <citation type="submission" date="2019-11" db="EMBL/GenBank/DDBJ databases">
        <authorList>
            <person name="Khan S.A."/>
            <person name="Jeon C.O."/>
            <person name="Chun B.H."/>
        </authorList>
    </citation>
    <scope>NUCLEOTIDE SEQUENCE [LARGE SCALE GENOMIC DNA]</scope>
    <source>
        <strain evidence="14 15">IMCC 1097</strain>
    </source>
</reference>
<comment type="subcellular location">
    <subcellularLocation>
        <location evidence="1 11">Cytoplasm</location>
    </subcellularLocation>
</comment>
<dbReference type="GO" id="GO:0005524">
    <property type="term" value="F:ATP binding"/>
    <property type="evidence" value="ECO:0007669"/>
    <property type="project" value="UniProtKB-UniRule"/>
</dbReference>
<feature type="binding site" evidence="12">
    <location>
        <position position="127"/>
    </location>
    <ligand>
        <name>L-histidine</name>
        <dbReference type="ChEBI" id="CHEBI:57595"/>
    </ligand>
</feature>
<feature type="binding site" evidence="12">
    <location>
        <position position="259"/>
    </location>
    <ligand>
        <name>L-histidine</name>
        <dbReference type="ChEBI" id="CHEBI:57595"/>
    </ligand>
</feature>
<keyword evidence="7 11" id="KW-0067">ATP-binding</keyword>
<dbReference type="InterPro" id="IPR036621">
    <property type="entry name" value="Anticodon-bd_dom_sf"/>
</dbReference>
<name>A0A5Q2QBS2_9GAMM</name>
<dbReference type="PIRSF" id="PIRSF001549">
    <property type="entry name" value="His-tRNA_synth"/>
    <property type="match status" value="1"/>
</dbReference>
<feature type="domain" description="Aminoacyl-transfer RNA synthetases class-II family profile" evidence="13">
    <location>
        <begin position="1"/>
        <end position="335"/>
    </location>
</feature>
<comment type="subunit">
    <text evidence="3 11">Homodimer.</text>
</comment>
<dbReference type="InterPro" id="IPR041715">
    <property type="entry name" value="HisRS-like_core"/>
</dbReference>
<feature type="binding site" evidence="12">
    <location>
        <position position="113"/>
    </location>
    <ligand>
        <name>L-histidine</name>
        <dbReference type="ChEBI" id="CHEBI:57595"/>
    </ligand>
</feature>
<evidence type="ECO:0000256" key="2">
    <source>
        <dbReference type="ARBA" id="ARBA00008226"/>
    </source>
</evidence>
<dbReference type="NCBIfam" id="TIGR00442">
    <property type="entry name" value="hisS"/>
    <property type="match status" value="1"/>
</dbReference>
<dbReference type="InterPro" id="IPR015807">
    <property type="entry name" value="His-tRNA-ligase"/>
</dbReference>
<keyword evidence="15" id="KW-1185">Reference proteome</keyword>
<dbReference type="AlphaFoldDB" id="A0A5Q2QBS2"/>
<dbReference type="EC" id="6.1.1.21" evidence="11"/>
<gene>
    <name evidence="11 14" type="primary">hisS</name>
    <name evidence="14" type="ORF">GH975_03715</name>
</gene>
<dbReference type="PANTHER" id="PTHR43707">
    <property type="entry name" value="HISTIDYL-TRNA SYNTHETASE"/>
    <property type="match status" value="1"/>
</dbReference>
<evidence type="ECO:0000256" key="4">
    <source>
        <dbReference type="ARBA" id="ARBA00022490"/>
    </source>
</evidence>
<evidence type="ECO:0000256" key="7">
    <source>
        <dbReference type="ARBA" id="ARBA00022840"/>
    </source>
</evidence>
<evidence type="ECO:0000256" key="9">
    <source>
        <dbReference type="ARBA" id="ARBA00023146"/>
    </source>
</evidence>
<dbReference type="PROSITE" id="PS50862">
    <property type="entry name" value="AA_TRNA_LIGASE_II"/>
    <property type="match status" value="1"/>
</dbReference>
<dbReference type="Proteomes" id="UP000388235">
    <property type="component" value="Chromosome"/>
</dbReference>
<protein>
    <recommendedName>
        <fullName evidence="11">Histidine--tRNA ligase</fullName>
        <ecNumber evidence="11">6.1.1.21</ecNumber>
    </recommendedName>
    <alternativeName>
        <fullName evidence="11">Histidyl-tRNA synthetase</fullName>
        <shortName evidence="11">HisRS</shortName>
    </alternativeName>
</protein>
<dbReference type="SUPFAM" id="SSF55681">
    <property type="entry name" value="Class II aaRS and biotin synthetases"/>
    <property type="match status" value="1"/>
</dbReference>
<dbReference type="HAMAP" id="MF_00127">
    <property type="entry name" value="His_tRNA_synth"/>
    <property type="match status" value="1"/>
</dbReference>
<evidence type="ECO:0000313" key="14">
    <source>
        <dbReference type="EMBL" id="QGG79722.1"/>
    </source>
</evidence>
<dbReference type="InterPro" id="IPR004516">
    <property type="entry name" value="HisRS/HisZ"/>
</dbReference>
<dbReference type="SUPFAM" id="SSF52954">
    <property type="entry name" value="Class II aaRS ABD-related"/>
    <property type="match status" value="1"/>
</dbReference>
<dbReference type="FunFam" id="3.30.930.10:FF:000005">
    <property type="entry name" value="Histidine--tRNA ligase"/>
    <property type="match status" value="1"/>
</dbReference>
<dbReference type="PANTHER" id="PTHR43707:SF1">
    <property type="entry name" value="HISTIDINE--TRNA LIGASE, MITOCHONDRIAL-RELATED"/>
    <property type="match status" value="1"/>
</dbReference>